<proteinExistence type="predicted"/>
<feature type="region of interest" description="Disordered" evidence="1">
    <location>
        <begin position="1"/>
        <end position="87"/>
    </location>
</feature>
<comment type="caution">
    <text evidence="2">The sequence shown here is derived from an EMBL/GenBank/DDBJ whole genome shotgun (WGS) entry which is preliminary data.</text>
</comment>
<evidence type="ECO:0000256" key="1">
    <source>
        <dbReference type="SAM" id="MobiDB-lite"/>
    </source>
</evidence>
<evidence type="ECO:0000313" key="2">
    <source>
        <dbReference type="EMBL" id="KAA6365928.1"/>
    </source>
</evidence>
<organism evidence="2 3">
    <name type="scientific">Streblomastix strix</name>
    <dbReference type="NCBI Taxonomy" id="222440"/>
    <lineage>
        <taxon>Eukaryota</taxon>
        <taxon>Metamonada</taxon>
        <taxon>Preaxostyla</taxon>
        <taxon>Oxymonadida</taxon>
        <taxon>Streblomastigidae</taxon>
        <taxon>Streblomastix</taxon>
    </lineage>
</organism>
<dbReference type="Proteomes" id="UP000324800">
    <property type="component" value="Unassembled WGS sequence"/>
</dbReference>
<sequence length="87" mass="9514">MEKDDAGPAPVEIQEKPKQGRGSKKSKTEGLNASDEQCHCRNAQAQTKPTSKVPKSTDAPKRSRKNAEKVISEPKTFNGENECEQSS</sequence>
<reference evidence="2 3" key="1">
    <citation type="submission" date="2019-03" db="EMBL/GenBank/DDBJ databases">
        <title>Single cell metagenomics reveals metabolic interactions within the superorganism composed of flagellate Streblomastix strix and complex community of Bacteroidetes bacteria on its surface.</title>
        <authorList>
            <person name="Treitli S.C."/>
            <person name="Kolisko M."/>
            <person name="Husnik F."/>
            <person name="Keeling P."/>
            <person name="Hampl V."/>
        </authorList>
    </citation>
    <scope>NUCLEOTIDE SEQUENCE [LARGE SCALE GENOMIC DNA]</scope>
    <source>
        <strain evidence="2">ST1C</strain>
    </source>
</reference>
<accession>A0A5J4U6G6</accession>
<protein>
    <submittedName>
        <fullName evidence="2">Uncharacterized protein</fullName>
    </submittedName>
</protein>
<evidence type="ECO:0000313" key="3">
    <source>
        <dbReference type="Proteomes" id="UP000324800"/>
    </source>
</evidence>
<dbReference type="AlphaFoldDB" id="A0A5J4U6G6"/>
<feature type="compositionally biased region" description="Polar residues" evidence="1">
    <location>
        <begin position="43"/>
        <end position="54"/>
    </location>
</feature>
<feature type="compositionally biased region" description="Basic and acidic residues" evidence="1">
    <location>
        <begin position="58"/>
        <end position="72"/>
    </location>
</feature>
<name>A0A5J4U6G6_9EUKA</name>
<dbReference type="EMBL" id="SNRW01019925">
    <property type="protein sequence ID" value="KAA6365928.1"/>
    <property type="molecule type" value="Genomic_DNA"/>
</dbReference>
<gene>
    <name evidence="2" type="ORF">EZS28_038547</name>
</gene>